<dbReference type="Proteomes" id="UP000229334">
    <property type="component" value="Unassembled WGS sequence"/>
</dbReference>
<sequence>MKDDLIWIVVVLLILFGLWFTTGGPSRSDNQKPFITPPTSAGDSQSYGSLSPNSKKTSIGSSGNTNSEIIKDPNASSYQGLIHLSRGNANSETNANDEYIEIRADRQNKNPINISTWTLRNGGDNRSYDQNGQMVKGQSNTARLPGAAVNIWTSLSAKKIVSIKLSANERAYIISGSPFSYGNPYNIRESFRVNKCMGYIENLPNYRFVPRLSSKCPAPRNDPTLAQLPEQCYNQLRSLGTCQTIDFVTKDAWCRLHYNDQALRDKLCNLPSYCKNIIKDQYTYEACVRNHQTDDDFFQPEWRLYLGSIWEIWASRNETISLYDEKGKLVDEIKY</sequence>
<dbReference type="EMBL" id="PCSX01000036">
    <property type="protein sequence ID" value="PIP58045.1"/>
    <property type="molecule type" value="Genomic_DNA"/>
</dbReference>
<proteinExistence type="predicted"/>
<evidence type="ECO:0000313" key="2">
    <source>
        <dbReference type="EMBL" id="PIP58045.1"/>
    </source>
</evidence>
<dbReference type="AlphaFoldDB" id="A0A2H0BK43"/>
<evidence type="ECO:0008006" key="4">
    <source>
        <dbReference type="Google" id="ProtNLM"/>
    </source>
</evidence>
<accession>A0A2H0BK43</accession>
<gene>
    <name evidence="2" type="ORF">COX02_02450</name>
</gene>
<evidence type="ECO:0000256" key="1">
    <source>
        <dbReference type="SAM" id="MobiDB-lite"/>
    </source>
</evidence>
<organism evidence="2 3">
    <name type="scientific">Candidatus Vogelbacteria bacterium CG22_combo_CG10-13_8_21_14_all_37_9</name>
    <dbReference type="NCBI Taxonomy" id="1975046"/>
    <lineage>
        <taxon>Bacteria</taxon>
        <taxon>Candidatus Vogeliibacteriota</taxon>
    </lineage>
</organism>
<evidence type="ECO:0000313" key="3">
    <source>
        <dbReference type="Proteomes" id="UP000229334"/>
    </source>
</evidence>
<reference evidence="2 3" key="1">
    <citation type="submission" date="2017-09" db="EMBL/GenBank/DDBJ databases">
        <title>Depth-based differentiation of microbial function through sediment-hosted aquifers and enrichment of novel symbionts in the deep terrestrial subsurface.</title>
        <authorList>
            <person name="Probst A.J."/>
            <person name="Ladd B."/>
            <person name="Jarett J.K."/>
            <person name="Geller-Mcgrath D.E."/>
            <person name="Sieber C.M."/>
            <person name="Emerson J.B."/>
            <person name="Anantharaman K."/>
            <person name="Thomas B.C."/>
            <person name="Malmstrom R."/>
            <person name="Stieglmeier M."/>
            <person name="Klingl A."/>
            <person name="Woyke T."/>
            <person name="Ryan C.M."/>
            <person name="Banfield J.F."/>
        </authorList>
    </citation>
    <scope>NUCLEOTIDE SEQUENCE [LARGE SCALE GENOMIC DNA]</scope>
    <source>
        <strain evidence="2">CG22_combo_CG10-13_8_21_14_all_37_9</strain>
    </source>
</reference>
<comment type="caution">
    <text evidence="2">The sequence shown here is derived from an EMBL/GenBank/DDBJ whole genome shotgun (WGS) entry which is preliminary data.</text>
</comment>
<protein>
    <recommendedName>
        <fullName evidence="4">LTD domain-containing protein</fullName>
    </recommendedName>
</protein>
<name>A0A2H0BK43_9BACT</name>
<feature type="region of interest" description="Disordered" evidence="1">
    <location>
        <begin position="27"/>
        <end position="70"/>
    </location>
</feature>